<dbReference type="AlphaFoldDB" id="A0A8D8E0E2"/>
<sequence>MTTGKQKPAKIHPPDVTPSCLQRTNELKTHSSLPSSLFTLFTLTKPPRPLSLYSPLVDPKLIIHKTWTDTEPCSFEKLLFAVSILLNTTRKALHFFKLHNPGIEFPHLIRRFSISL</sequence>
<dbReference type="EMBL" id="HBUE01017510">
    <property type="protein sequence ID" value="CAG6451051.1"/>
    <property type="molecule type" value="Transcribed_RNA"/>
</dbReference>
<proteinExistence type="predicted"/>
<protein>
    <submittedName>
        <fullName evidence="2">(northern house mosquito) hypothetical protein</fullName>
    </submittedName>
</protein>
<organism evidence="2">
    <name type="scientific">Culex pipiens</name>
    <name type="common">House mosquito</name>
    <dbReference type="NCBI Taxonomy" id="7175"/>
    <lineage>
        <taxon>Eukaryota</taxon>
        <taxon>Metazoa</taxon>
        <taxon>Ecdysozoa</taxon>
        <taxon>Arthropoda</taxon>
        <taxon>Hexapoda</taxon>
        <taxon>Insecta</taxon>
        <taxon>Pterygota</taxon>
        <taxon>Neoptera</taxon>
        <taxon>Endopterygota</taxon>
        <taxon>Diptera</taxon>
        <taxon>Nematocera</taxon>
        <taxon>Culicoidea</taxon>
        <taxon>Culicidae</taxon>
        <taxon>Culicinae</taxon>
        <taxon>Culicini</taxon>
        <taxon>Culex</taxon>
        <taxon>Culex</taxon>
    </lineage>
</organism>
<accession>A0A8D8E0E2</accession>
<dbReference type="EMBL" id="HBUE01176300">
    <property type="protein sequence ID" value="CAG6517930.1"/>
    <property type="molecule type" value="Transcribed_RNA"/>
</dbReference>
<reference evidence="2" key="1">
    <citation type="submission" date="2021-05" db="EMBL/GenBank/DDBJ databases">
        <authorList>
            <person name="Alioto T."/>
            <person name="Alioto T."/>
            <person name="Gomez Garrido J."/>
        </authorList>
    </citation>
    <scope>NUCLEOTIDE SEQUENCE</scope>
</reference>
<dbReference type="EMBL" id="HBUE01281816">
    <property type="protein sequence ID" value="CAG6569462.1"/>
    <property type="molecule type" value="Transcribed_RNA"/>
</dbReference>
<evidence type="ECO:0000256" key="1">
    <source>
        <dbReference type="SAM" id="MobiDB-lite"/>
    </source>
</evidence>
<evidence type="ECO:0000313" key="2">
    <source>
        <dbReference type="EMBL" id="CAG6517930.1"/>
    </source>
</evidence>
<feature type="region of interest" description="Disordered" evidence="1">
    <location>
        <begin position="1"/>
        <end position="20"/>
    </location>
</feature>
<name>A0A8D8E0E2_CULPI</name>